<organism evidence="2 3">
    <name type="scientific">Rubritalea squalenifaciens DSM 18772</name>
    <dbReference type="NCBI Taxonomy" id="1123071"/>
    <lineage>
        <taxon>Bacteria</taxon>
        <taxon>Pseudomonadati</taxon>
        <taxon>Verrucomicrobiota</taxon>
        <taxon>Verrucomicrobiia</taxon>
        <taxon>Verrucomicrobiales</taxon>
        <taxon>Rubritaleaceae</taxon>
        <taxon>Rubritalea</taxon>
    </lineage>
</organism>
<keyword evidence="3" id="KW-1185">Reference proteome</keyword>
<dbReference type="AlphaFoldDB" id="A0A1M6KRA4"/>
<dbReference type="InParanoid" id="A0A1M6KRA4"/>
<evidence type="ECO:0000313" key="2">
    <source>
        <dbReference type="EMBL" id="SHJ61446.1"/>
    </source>
</evidence>
<evidence type="ECO:0000313" key="3">
    <source>
        <dbReference type="Proteomes" id="UP000184510"/>
    </source>
</evidence>
<dbReference type="EMBL" id="FQYR01000004">
    <property type="protein sequence ID" value="SHJ61446.1"/>
    <property type="molecule type" value="Genomic_DNA"/>
</dbReference>
<dbReference type="RefSeq" id="WP_143183789.1">
    <property type="nucleotide sequence ID" value="NZ_FQYR01000004.1"/>
</dbReference>
<dbReference type="Proteomes" id="UP000184510">
    <property type="component" value="Unassembled WGS sequence"/>
</dbReference>
<sequence length="378" mass="41892">MKPLKLIKSFCKLCAASAVIASSLTITNCGGGVGGSGSEITIRPKSLSGLRLELDDRAASLEFYRSALSESAVNNGDFEEGALIYSQTEPIVTRQMLSGTFFSVNYPESTAEITYRYTAINRNTGLLQVICSDAGYIHPSDSSPQVRIRYYSQTTAYKSTTNYFVTFSSDGNFLTNIQMRVAPNELLDNQEFSTYQYSPLFGWQPAPGLITTIQGATYFMDGNIVKFDGSPVETNYDILDVDRQNSQIALDSLDERTIFFTPDNPAIEPFSVTCANDPFEIDPSFTETGIATIFDDDNVTEIGAGTYTYEKIPGTDDGEFIIRDSLIYNNKYRLNFRTKESGDIDELIQRATGFYEIKGGDMAGETGFFTVRDTRNVR</sequence>
<feature type="chain" id="PRO_5012229361" evidence="1">
    <location>
        <begin position="22"/>
        <end position="378"/>
    </location>
</feature>
<evidence type="ECO:0000256" key="1">
    <source>
        <dbReference type="SAM" id="SignalP"/>
    </source>
</evidence>
<feature type="signal peptide" evidence="1">
    <location>
        <begin position="1"/>
        <end position="21"/>
    </location>
</feature>
<protein>
    <submittedName>
        <fullName evidence="2">Uncharacterized protein</fullName>
    </submittedName>
</protein>
<keyword evidence="1" id="KW-0732">Signal</keyword>
<accession>A0A1M6KRA4</accession>
<dbReference type="STRING" id="1123071.SAMN02745181_2183"/>
<proteinExistence type="predicted"/>
<name>A0A1M6KRA4_9BACT</name>
<reference evidence="2 3" key="1">
    <citation type="submission" date="2016-11" db="EMBL/GenBank/DDBJ databases">
        <authorList>
            <person name="Jaros S."/>
            <person name="Januszkiewicz K."/>
            <person name="Wedrychowicz H."/>
        </authorList>
    </citation>
    <scope>NUCLEOTIDE SEQUENCE [LARGE SCALE GENOMIC DNA]</scope>
    <source>
        <strain evidence="2 3">DSM 18772</strain>
    </source>
</reference>
<gene>
    <name evidence="2" type="ORF">SAMN02745181_2183</name>
</gene>